<protein>
    <recommendedName>
        <fullName evidence="3">Tetratricopeptide repeat protein</fullName>
    </recommendedName>
</protein>
<dbReference type="AlphaFoldDB" id="A0A517SE07"/>
<keyword evidence="2" id="KW-1185">Reference proteome</keyword>
<evidence type="ECO:0008006" key="3">
    <source>
        <dbReference type="Google" id="ProtNLM"/>
    </source>
</evidence>
<dbReference type="Gene3D" id="1.25.40.10">
    <property type="entry name" value="Tetratricopeptide repeat domain"/>
    <property type="match status" value="1"/>
</dbReference>
<dbReference type="Proteomes" id="UP000315700">
    <property type="component" value="Chromosome"/>
</dbReference>
<gene>
    <name evidence="1" type="ORF">Pan44_23870</name>
</gene>
<sequence>MRVPIDVVKAISNGLDLGFHCTDDGTVLDGFYRGSGAYPPPGYLPWNAFQIGNGDTYGFYWPIGLEHENPLVCTIAHDSWEFWPVASSLRAFITLELASRDQDSNWEFLEAAEICGIDADTVTQSSDDESASEVRTNTMSAEDQLLIDPESPQILKNAAREALSRSMPDLAVTYLERSVTRLPEYSEAWALLAQAYRQLRVGSQAAVAMARALTAPFCFGARDRRKLIYWLQCVKETPEISQDPLWPRRHDLKWEAGVKEKRDYQIFEELIAEYHLRGMGQRAVALRVLAAEAMGKETISFRERAGWTASKFREQLRDDFERADLRVRMNVL</sequence>
<evidence type="ECO:0000313" key="2">
    <source>
        <dbReference type="Proteomes" id="UP000315700"/>
    </source>
</evidence>
<dbReference type="KEGG" id="ccos:Pan44_23870"/>
<name>A0A517SE07_9PLAN</name>
<accession>A0A517SE07</accession>
<evidence type="ECO:0000313" key="1">
    <source>
        <dbReference type="EMBL" id="QDT54354.1"/>
    </source>
</evidence>
<dbReference type="RefSeq" id="WP_231754300.1">
    <property type="nucleotide sequence ID" value="NZ_CP036271.1"/>
</dbReference>
<dbReference type="InParanoid" id="A0A517SE07"/>
<dbReference type="EMBL" id="CP036271">
    <property type="protein sequence ID" value="QDT54354.1"/>
    <property type="molecule type" value="Genomic_DNA"/>
</dbReference>
<dbReference type="SUPFAM" id="SSF48452">
    <property type="entry name" value="TPR-like"/>
    <property type="match status" value="1"/>
</dbReference>
<dbReference type="InterPro" id="IPR011990">
    <property type="entry name" value="TPR-like_helical_dom_sf"/>
</dbReference>
<reference evidence="1 2" key="1">
    <citation type="submission" date="2019-02" db="EMBL/GenBank/DDBJ databases">
        <title>Deep-cultivation of Planctomycetes and their phenomic and genomic characterization uncovers novel biology.</title>
        <authorList>
            <person name="Wiegand S."/>
            <person name="Jogler M."/>
            <person name="Boedeker C."/>
            <person name="Pinto D."/>
            <person name="Vollmers J."/>
            <person name="Rivas-Marin E."/>
            <person name="Kohn T."/>
            <person name="Peeters S.H."/>
            <person name="Heuer A."/>
            <person name="Rast P."/>
            <person name="Oberbeckmann S."/>
            <person name="Bunk B."/>
            <person name="Jeske O."/>
            <person name="Meyerdierks A."/>
            <person name="Storesund J.E."/>
            <person name="Kallscheuer N."/>
            <person name="Luecker S."/>
            <person name="Lage O.M."/>
            <person name="Pohl T."/>
            <person name="Merkel B.J."/>
            <person name="Hornburger P."/>
            <person name="Mueller R.-W."/>
            <person name="Bruemmer F."/>
            <person name="Labrenz M."/>
            <person name="Spormann A.M."/>
            <person name="Op den Camp H."/>
            <person name="Overmann J."/>
            <person name="Amann R."/>
            <person name="Jetten M.S.M."/>
            <person name="Mascher T."/>
            <person name="Medema M.H."/>
            <person name="Devos D.P."/>
            <person name="Kaster A.-K."/>
            <person name="Ovreas L."/>
            <person name="Rohde M."/>
            <person name="Galperin M.Y."/>
            <person name="Jogler C."/>
        </authorList>
    </citation>
    <scope>NUCLEOTIDE SEQUENCE [LARGE SCALE GENOMIC DNA]</scope>
    <source>
        <strain evidence="1 2">Pan44</strain>
    </source>
</reference>
<proteinExistence type="predicted"/>
<organism evidence="1 2">
    <name type="scientific">Caulifigura coniformis</name>
    <dbReference type="NCBI Taxonomy" id="2527983"/>
    <lineage>
        <taxon>Bacteria</taxon>
        <taxon>Pseudomonadati</taxon>
        <taxon>Planctomycetota</taxon>
        <taxon>Planctomycetia</taxon>
        <taxon>Planctomycetales</taxon>
        <taxon>Planctomycetaceae</taxon>
        <taxon>Caulifigura</taxon>
    </lineage>
</organism>